<accession>A0A1H7MK65</accession>
<sequence>MKDRLQDQIESHREKLDEQIEEGGGCAEAWEAMSDMHRQEDTRCCGDSEKRRGFLSKFSVALSGLIASSGLFASRSRATQRLSKEQRKKIENQKNAMRPYHGPIAARDAFEEHGQELLDTLHEIGLLDNPNIESFDFRELWDPSNVDLENDDVTVSSTTRGGRHSAHIKVAKQTKKYRLAMFVQPQFEDSYALLNMFDSPHEQRILIEPGQSDISPDGFCRTEDYCVQEPCCLICPGSKSKVKEITCCVDSPCREGEKTGCCQTKNAKSADCEDIC</sequence>
<dbReference type="AlphaFoldDB" id="A0A1H7MK65"/>
<gene>
    <name evidence="2" type="ORF">SAMN04488691_1034</name>
</gene>
<feature type="compositionally biased region" description="Basic and acidic residues" evidence="1">
    <location>
        <begin position="1"/>
        <end position="18"/>
    </location>
</feature>
<dbReference type="Proteomes" id="UP000183894">
    <property type="component" value="Unassembled WGS sequence"/>
</dbReference>
<proteinExistence type="predicted"/>
<evidence type="ECO:0000313" key="2">
    <source>
        <dbReference type="EMBL" id="SEL11582.1"/>
    </source>
</evidence>
<protein>
    <submittedName>
        <fullName evidence="2">Uncharacterized protein</fullName>
    </submittedName>
</protein>
<evidence type="ECO:0000256" key="1">
    <source>
        <dbReference type="SAM" id="MobiDB-lite"/>
    </source>
</evidence>
<reference evidence="2 3" key="1">
    <citation type="submission" date="2016-10" db="EMBL/GenBank/DDBJ databases">
        <authorList>
            <person name="de Groot N.N."/>
        </authorList>
    </citation>
    <scope>NUCLEOTIDE SEQUENCE [LARGE SCALE GENOMIC DNA]</scope>
    <source>
        <strain evidence="2 3">CDM_5</strain>
    </source>
</reference>
<dbReference type="EMBL" id="FOAD01000003">
    <property type="protein sequence ID" value="SEL11582.1"/>
    <property type="molecule type" value="Genomic_DNA"/>
</dbReference>
<dbReference type="RefSeq" id="WP_139198323.1">
    <property type="nucleotide sequence ID" value="NZ_FOAD01000003.1"/>
</dbReference>
<evidence type="ECO:0000313" key="3">
    <source>
        <dbReference type="Proteomes" id="UP000183894"/>
    </source>
</evidence>
<name>A0A1H7MK65_HALLR</name>
<feature type="region of interest" description="Disordered" evidence="1">
    <location>
        <begin position="1"/>
        <end position="23"/>
    </location>
</feature>
<organism evidence="2 3">
    <name type="scientific">Haloferax larsenii</name>
    <dbReference type="NCBI Taxonomy" id="302484"/>
    <lineage>
        <taxon>Archaea</taxon>
        <taxon>Methanobacteriati</taxon>
        <taxon>Methanobacteriota</taxon>
        <taxon>Stenosarchaea group</taxon>
        <taxon>Halobacteria</taxon>
        <taxon>Halobacteriales</taxon>
        <taxon>Haloferacaceae</taxon>
        <taxon>Haloferax</taxon>
    </lineage>
</organism>